<dbReference type="PANTHER" id="PTHR34978">
    <property type="entry name" value="POSSIBLE SENSOR-TRANSDUCER PROTEIN BLAR"/>
    <property type="match status" value="1"/>
</dbReference>
<evidence type="ECO:0000256" key="1">
    <source>
        <dbReference type="SAM" id="Phobius"/>
    </source>
</evidence>
<gene>
    <name evidence="2" type="ORF">H1W00_11510</name>
</gene>
<dbReference type="AlphaFoldDB" id="A0A838XEY2"/>
<sequence>MIGAALLLTFFATMLMACQYALPSATWLHRAPRLGIAVWQVAIAAVTVSFVLGMMALTMPGLSAAAALAEFARACVIELQRQSAHPGRATLTTVSLAILGLLAWRMTSTLWSQRRADLRAHRDHLADLALVAEPGHQGVLSVDHEAAAVYCLPGNRRAGTHDTVVVTTGARAALTVAQLDLVLRHEHAHLNSRHARLVARARALNRAFPRVGFFRVAHEQLALLAELQADDAVRADERRSLADALYQLAITNQRVPTANGLSATGSDVILRARRLMRPHEPLGRTAQTILATSILLLGTTPVVLSLIPGGLSESHDCCSSTGVVAAPEASDSGATISPSPSGR</sequence>
<name>A0A838XEY2_9ACTN</name>
<accession>A0A838XEY2</accession>
<dbReference type="InterPro" id="IPR052173">
    <property type="entry name" value="Beta-lactam_resp_regulator"/>
</dbReference>
<dbReference type="RefSeq" id="WP_181755826.1">
    <property type="nucleotide sequence ID" value="NZ_JACEOG010000001.1"/>
</dbReference>
<proteinExistence type="predicted"/>
<dbReference type="Proteomes" id="UP000550354">
    <property type="component" value="Unassembled WGS sequence"/>
</dbReference>
<dbReference type="Gene3D" id="3.30.2010.10">
    <property type="entry name" value="Metalloproteases ('zincins'), catalytic domain"/>
    <property type="match status" value="1"/>
</dbReference>
<keyword evidence="3" id="KW-1185">Reference proteome</keyword>
<protein>
    <submittedName>
        <fullName evidence="2">M56 family metallopeptidase</fullName>
    </submittedName>
</protein>
<keyword evidence="1" id="KW-1133">Transmembrane helix</keyword>
<dbReference type="PANTHER" id="PTHR34978:SF3">
    <property type="entry name" value="SLR0241 PROTEIN"/>
    <property type="match status" value="1"/>
</dbReference>
<comment type="caution">
    <text evidence="2">The sequence shown here is derived from an EMBL/GenBank/DDBJ whole genome shotgun (WGS) entry which is preliminary data.</text>
</comment>
<dbReference type="CDD" id="cd07326">
    <property type="entry name" value="M56_BlaR1_MecR1_like"/>
    <property type="match status" value="1"/>
</dbReference>
<keyword evidence="1" id="KW-0812">Transmembrane</keyword>
<dbReference type="EMBL" id="JACEOG010000001">
    <property type="protein sequence ID" value="MBA4609105.1"/>
    <property type="molecule type" value="Genomic_DNA"/>
</dbReference>
<keyword evidence="1" id="KW-0472">Membrane</keyword>
<organism evidence="2 3">
    <name type="scientific">Aeromicrobium phoceense</name>
    <dbReference type="NCBI Taxonomy" id="2754045"/>
    <lineage>
        <taxon>Bacteria</taxon>
        <taxon>Bacillati</taxon>
        <taxon>Actinomycetota</taxon>
        <taxon>Actinomycetes</taxon>
        <taxon>Propionibacteriales</taxon>
        <taxon>Nocardioidaceae</taxon>
        <taxon>Aeromicrobium</taxon>
    </lineage>
</organism>
<evidence type="ECO:0000313" key="3">
    <source>
        <dbReference type="Proteomes" id="UP000550354"/>
    </source>
</evidence>
<reference evidence="2 3" key="1">
    <citation type="submission" date="2020-07" db="EMBL/GenBank/DDBJ databases">
        <title>Draft genome and description of Aeromicrobium phoceense strain Marseille-Q0843 isolated from healthy skin swab.</title>
        <authorList>
            <person name="Boxberger M."/>
            <person name="La Scola B."/>
        </authorList>
    </citation>
    <scope>NUCLEOTIDE SEQUENCE [LARGE SCALE GENOMIC DNA]</scope>
    <source>
        <strain evidence="2 3">Marseille-Q0843</strain>
    </source>
</reference>
<feature type="transmembrane region" description="Helical" evidence="1">
    <location>
        <begin position="41"/>
        <end position="68"/>
    </location>
</feature>
<evidence type="ECO:0000313" key="2">
    <source>
        <dbReference type="EMBL" id="MBA4609105.1"/>
    </source>
</evidence>